<comment type="caution">
    <text evidence="6">The sequence shown here is derived from an EMBL/GenBank/DDBJ whole genome shotgun (WGS) entry which is preliminary data.</text>
</comment>
<dbReference type="GO" id="GO:0016887">
    <property type="term" value="F:ATP hydrolysis activity"/>
    <property type="evidence" value="ECO:0007669"/>
    <property type="project" value="TreeGrafter"/>
</dbReference>
<evidence type="ECO:0000313" key="7">
    <source>
        <dbReference type="Proteomes" id="UP000233417"/>
    </source>
</evidence>
<feature type="compositionally biased region" description="Basic and acidic residues" evidence="4">
    <location>
        <begin position="108"/>
        <end position="131"/>
    </location>
</feature>
<dbReference type="PANTHER" id="PTHR30258">
    <property type="entry name" value="TYPE II SECRETION SYSTEM PROTEIN GSPE-RELATED"/>
    <property type="match status" value="1"/>
</dbReference>
<dbReference type="CDD" id="cd01129">
    <property type="entry name" value="PulE-GspE-like"/>
    <property type="match status" value="1"/>
</dbReference>
<evidence type="ECO:0000259" key="5">
    <source>
        <dbReference type="Pfam" id="PF00437"/>
    </source>
</evidence>
<dbReference type="GO" id="GO:0005886">
    <property type="term" value="C:plasma membrane"/>
    <property type="evidence" value="ECO:0007669"/>
    <property type="project" value="TreeGrafter"/>
</dbReference>
<gene>
    <name evidence="6" type="ORF">CVU76_02925</name>
</gene>
<evidence type="ECO:0000256" key="4">
    <source>
        <dbReference type="SAM" id="MobiDB-lite"/>
    </source>
</evidence>
<evidence type="ECO:0000256" key="3">
    <source>
        <dbReference type="ARBA" id="ARBA00022840"/>
    </source>
</evidence>
<dbReference type="FunFam" id="3.40.50.300:FF:000398">
    <property type="entry name" value="Type IV pilus assembly ATPase PilB"/>
    <property type="match status" value="1"/>
</dbReference>
<dbReference type="InterPro" id="IPR001482">
    <property type="entry name" value="T2SS/T4SS_dom"/>
</dbReference>
<evidence type="ECO:0000256" key="2">
    <source>
        <dbReference type="ARBA" id="ARBA00022741"/>
    </source>
</evidence>
<comment type="similarity">
    <text evidence="1">Belongs to the GSP E family.</text>
</comment>
<keyword evidence="2" id="KW-0547">Nucleotide-binding</keyword>
<evidence type="ECO:0000256" key="1">
    <source>
        <dbReference type="ARBA" id="ARBA00006611"/>
    </source>
</evidence>
<dbReference type="EMBL" id="PHAO01000001">
    <property type="protein sequence ID" value="PKN02953.1"/>
    <property type="molecule type" value="Genomic_DNA"/>
</dbReference>
<feature type="region of interest" description="Disordered" evidence="4">
    <location>
        <begin position="107"/>
        <end position="131"/>
    </location>
</feature>
<dbReference type="PANTHER" id="PTHR30258:SF1">
    <property type="entry name" value="PROTEIN TRANSPORT PROTEIN HOFB HOMOLOG"/>
    <property type="match status" value="1"/>
</dbReference>
<dbReference type="AlphaFoldDB" id="A0A2N2F479"/>
<name>A0A2N2F479_9BACT</name>
<accession>A0A2N2F479</accession>
<evidence type="ECO:0000313" key="6">
    <source>
        <dbReference type="EMBL" id="PKN02953.1"/>
    </source>
</evidence>
<protein>
    <submittedName>
        <fullName evidence="6">Type II secretion system protein GspE</fullName>
    </submittedName>
</protein>
<feature type="domain" description="Bacterial type II secretion system protein E" evidence="5">
    <location>
        <begin position="150"/>
        <end position="451"/>
    </location>
</feature>
<feature type="domain" description="Bacterial type II secretion system protein E" evidence="5">
    <location>
        <begin position="17"/>
        <end position="99"/>
    </location>
</feature>
<reference evidence="6 7" key="1">
    <citation type="journal article" date="2017" name="ISME J.">
        <title>Potential for microbial H2 and metal transformations associated with novel bacteria and archaea in deep terrestrial subsurface sediments.</title>
        <authorList>
            <person name="Hernsdorf A.W."/>
            <person name="Amano Y."/>
            <person name="Miyakawa K."/>
            <person name="Ise K."/>
            <person name="Suzuki Y."/>
            <person name="Anantharaman K."/>
            <person name="Probst A."/>
            <person name="Burstein D."/>
            <person name="Thomas B.C."/>
            <person name="Banfield J.F."/>
        </authorList>
    </citation>
    <scope>NUCLEOTIDE SEQUENCE [LARGE SCALE GENOMIC DNA]</scope>
    <source>
        <strain evidence="6">HGW-Dojkabacteria-1</strain>
    </source>
</reference>
<dbReference type="GO" id="GO:0005524">
    <property type="term" value="F:ATP binding"/>
    <property type="evidence" value="ECO:0007669"/>
    <property type="project" value="UniProtKB-KW"/>
</dbReference>
<dbReference type="Pfam" id="PF00437">
    <property type="entry name" value="T2SSE"/>
    <property type="match status" value="2"/>
</dbReference>
<dbReference type="Gene3D" id="3.40.50.300">
    <property type="entry name" value="P-loop containing nucleotide triphosphate hydrolases"/>
    <property type="match status" value="1"/>
</dbReference>
<dbReference type="Proteomes" id="UP000233417">
    <property type="component" value="Unassembled WGS sequence"/>
</dbReference>
<keyword evidence="3" id="KW-0067">ATP-binding</keyword>
<dbReference type="Gene3D" id="3.30.450.90">
    <property type="match status" value="1"/>
</dbReference>
<proteinExistence type="inferred from homology"/>
<dbReference type="SUPFAM" id="SSF52540">
    <property type="entry name" value="P-loop containing nucleoside triphosphate hydrolases"/>
    <property type="match status" value="2"/>
</dbReference>
<dbReference type="InterPro" id="IPR027417">
    <property type="entry name" value="P-loop_NTPase"/>
</dbReference>
<sequence length="457" mass="51304">MVELLKAIDDVSKRKLNVSELLDIIVQEAFERKASDIHLEAREGNNLLVRYRIDGMLRDIVTIGNNLEESILFIIKVRAKLRTDIHFAPQDGKILFSFKVPQKPVPPVEEKEVEKKKDEKEEKKVEKKEEEIKKGDACPVPSVLDDGVCKIDARISILPVTFGEKVVIRLLSQNNRAFGLADLGFEPDDLAKVEASYREPYGLILATGPTGSGKTTTLYSILKILNTRNVNITTIEDPVEYNIEGVNHIQINTKSDLTFANGLRSILRQDPNIIMVGEIRDTETARITVNSALTGHLVLSTIHANDAISAIPRLIDMGIEPFLVASTVNIIISQRLARRLCDNCKSEYVLAKDEEHREMLKLRPDIAKHMNSTDKLFKANGCSKCDNTGYSGRIGIYEILRTNKEIRDVIISEPTTDNIYAIAKKQGFKLMMEDGILKLKKGVVSMEELMRVVAIKE</sequence>
<organism evidence="6 7">
    <name type="scientific">Candidatus Dojkabacteria bacterium HGW-Dojkabacteria-1</name>
    <dbReference type="NCBI Taxonomy" id="2013761"/>
    <lineage>
        <taxon>Bacteria</taxon>
        <taxon>Candidatus Dojkabacteria</taxon>
    </lineage>
</organism>